<dbReference type="PROSITE" id="PS00063">
    <property type="entry name" value="ALDOKETO_REDUCTASE_3"/>
    <property type="match status" value="1"/>
</dbReference>
<feature type="domain" description="NADP-dependent oxidoreductase" evidence="7">
    <location>
        <begin position="14"/>
        <end position="278"/>
    </location>
</feature>
<dbReference type="SUPFAM" id="SSF51430">
    <property type="entry name" value="NAD(P)-linked oxidoreductase"/>
    <property type="match status" value="1"/>
</dbReference>
<dbReference type="GeneID" id="7203451"/>
<dbReference type="Proteomes" id="UP000000759">
    <property type="component" value="Chromosome 16"/>
</dbReference>
<dbReference type="InterPro" id="IPR020471">
    <property type="entry name" value="AKR"/>
</dbReference>
<evidence type="ECO:0000256" key="3">
    <source>
        <dbReference type="ARBA" id="ARBA00023002"/>
    </source>
</evidence>
<dbReference type="KEGG" id="pti:PHATRDRAFT_14736"/>
<proteinExistence type="inferred from homology"/>
<feature type="binding site" evidence="5">
    <location>
        <position position="113"/>
    </location>
    <ligand>
        <name>substrate</name>
    </ligand>
</feature>
<dbReference type="eggNOG" id="KOG1577">
    <property type="taxonomic scope" value="Eukaryota"/>
</dbReference>
<evidence type="ECO:0000256" key="5">
    <source>
        <dbReference type="PIRSR" id="PIRSR000097-2"/>
    </source>
</evidence>
<dbReference type="InterPro" id="IPR018170">
    <property type="entry name" value="Aldo/ket_reductase_CS"/>
</dbReference>
<dbReference type="PIRSF" id="PIRSF000097">
    <property type="entry name" value="AKR"/>
    <property type="match status" value="1"/>
</dbReference>
<sequence>MKPGSRPPVILPWVGFGTYKLGKTQAMSATLQALQQGYRGIDTAFIYGGETTERLVGQALNQAFQKGIVHSREEIFLTTKHWRKYHGYDLTMECLRLSLNRLDTSYLDLYLMHWPGPAWTTMCRNKDERAETWRAMEDAYRQGLVRAIGVSNMTVQHLRKLKESASIWPPACNQVEVHPLYPQTDLLEYCQREGIVVQAYASLGGQDTGNIATSDLLHAEPVLLLAKIHSVTPAQVLLRWGLEKQCAMIPKTTKVTRLRENAGALRFALSISEVEQLQQ</sequence>
<comment type="similarity">
    <text evidence="1">Belongs to the aldo/keto reductase family.</text>
</comment>
<evidence type="ECO:0000256" key="6">
    <source>
        <dbReference type="PIRSR" id="PIRSR000097-3"/>
    </source>
</evidence>
<dbReference type="RefSeq" id="XP_002182614.1">
    <property type="nucleotide sequence ID" value="XM_002182578.1"/>
</dbReference>
<dbReference type="STRING" id="556484.B7G5W3"/>
<feature type="non-terminal residue" evidence="8">
    <location>
        <position position="279"/>
    </location>
</feature>
<dbReference type="InterPro" id="IPR023210">
    <property type="entry name" value="NADP_OxRdtase_dom"/>
</dbReference>
<evidence type="ECO:0000313" key="9">
    <source>
        <dbReference type="Proteomes" id="UP000000759"/>
    </source>
</evidence>
<dbReference type="Gene3D" id="3.20.20.100">
    <property type="entry name" value="NADP-dependent oxidoreductase domain"/>
    <property type="match status" value="1"/>
</dbReference>
<evidence type="ECO:0000313" key="8">
    <source>
        <dbReference type="EMBL" id="EEC45901.1"/>
    </source>
</evidence>
<evidence type="ECO:0000256" key="2">
    <source>
        <dbReference type="ARBA" id="ARBA00022857"/>
    </source>
</evidence>
<feature type="site" description="Lowers pKa of active site Tyr" evidence="6">
    <location>
        <position position="80"/>
    </location>
</feature>
<keyword evidence="9" id="KW-1185">Reference proteome</keyword>
<dbReference type="GO" id="GO:0016616">
    <property type="term" value="F:oxidoreductase activity, acting on the CH-OH group of donors, NAD or NADP as acceptor"/>
    <property type="evidence" value="ECO:0007669"/>
    <property type="project" value="UniProtKB-ARBA"/>
</dbReference>
<reference evidence="9" key="2">
    <citation type="submission" date="2008-08" db="EMBL/GenBank/DDBJ databases">
        <authorList>
            <consortium name="Diatom Consortium"/>
            <person name="Grigoriev I."/>
            <person name="Grimwood J."/>
            <person name="Kuo A."/>
            <person name="Otillar R.P."/>
            <person name="Salamov A."/>
            <person name="Detter J.C."/>
            <person name="Lindquist E."/>
            <person name="Shapiro H."/>
            <person name="Lucas S."/>
            <person name="Glavina del Rio T."/>
            <person name="Pitluck S."/>
            <person name="Rokhsar D."/>
            <person name="Bowler C."/>
        </authorList>
    </citation>
    <scope>GENOME REANNOTATION</scope>
    <source>
        <strain evidence="9">CCAP 1055/1</strain>
    </source>
</reference>
<dbReference type="InParanoid" id="B7G5W3"/>
<keyword evidence="3" id="KW-0560">Oxidoreductase</keyword>
<dbReference type="PaxDb" id="2850-Phatr14736"/>
<dbReference type="EMBL" id="CM000618">
    <property type="protein sequence ID" value="EEC45901.1"/>
    <property type="molecule type" value="Genomic_DNA"/>
</dbReference>
<dbReference type="AlphaFoldDB" id="B7G5W3"/>
<gene>
    <name evidence="8" type="ORF">PHATRDRAFT_14736</name>
</gene>
<organism evidence="8 9">
    <name type="scientific">Phaeodactylum tricornutum (strain CCAP 1055/1)</name>
    <dbReference type="NCBI Taxonomy" id="556484"/>
    <lineage>
        <taxon>Eukaryota</taxon>
        <taxon>Sar</taxon>
        <taxon>Stramenopiles</taxon>
        <taxon>Ochrophyta</taxon>
        <taxon>Bacillariophyta</taxon>
        <taxon>Bacillariophyceae</taxon>
        <taxon>Bacillariophycidae</taxon>
        <taxon>Naviculales</taxon>
        <taxon>Phaeodactylaceae</taxon>
        <taxon>Phaeodactylum</taxon>
    </lineage>
</organism>
<dbReference type="CDD" id="cd19071">
    <property type="entry name" value="AKR_AKR1-5-like"/>
    <property type="match status" value="1"/>
</dbReference>
<dbReference type="Pfam" id="PF00248">
    <property type="entry name" value="Aldo_ket_red"/>
    <property type="match status" value="1"/>
</dbReference>
<name>B7G5W3_PHATC</name>
<dbReference type="PANTHER" id="PTHR43827:SF3">
    <property type="entry name" value="NADP-DEPENDENT OXIDOREDUCTASE DOMAIN-CONTAINING PROTEIN"/>
    <property type="match status" value="1"/>
</dbReference>
<protein>
    <recommendedName>
        <fullName evidence="7">NADP-dependent oxidoreductase domain-containing protein</fullName>
    </recommendedName>
</protein>
<dbReference type="PANTHER" id="PTHR43827">
    <property type="entry name" value="2,5-DIKETO-D-GLUCONIC ACID REDUCTASE"/>
    <property type="match status" value="1"/>
</dbReference>
<dbReference type="OrthoDB" id="416253at2759"/>
<dbReference type="InterPro" id="IPR036812">
    <property type="entry name" value="NAD(P)_OxRdtase_dom_sf"/>
</dbReference>
<evidence type="ECO:0000256" key="1">
    <source>
        <dbReference type="ARBA" id="ARBA00007905"/>
    </source>
</evidence>
<evidence type="ECO:0000256" key="4">
    <source>
        <dbReference type="PIRSR" id="PIRSR000097-1"/>
    </source>
</evidence>
<keyword evidence="2" id="KW-0521">NADP</keyword>
<reference evidence="8 9" key="1">
    <citation type="journal article" date="2008" name="Nature">
        <title>The Phaeodactylum genome reveals the evolutionary history of diatom genomes.</title>
        <authorList>
            <person name="Bowler C."/>
            <person name="Allen A.E."/>
            <person name="Badger J.H."/>
            <person name="Grimwood J."/>
            <person name="Jabbari K."/>
            <person name="Kuo A."/>
            <person name="Maheswari U."/>
            <person name="Martens C."/>
            <person name="Maumus F."/>
            <person name="Otillar R.P."/>
            <person name="Rayko E."/>
            <person name="Salamov A."/>
            <person name="Vandepoele K."/>
            <person name="Beszteri B."/>
            <person name="Gruber A."/>
            <person name="Heijde M."/>
            <person name="Katinka M."/>
            <person name="Mock T."/>
            <person name="Valentin K."/>
            <person name="Verret F."/>
            <person name="Berges J.A."/>
            <person name="Brownlee C."/>
            <person name="Cadoret J.P."/>
            <person name="Chiovitti A."/>
            <person name="Choi C.J."/>
            <person name="Coesel S."/>
            <person name="De Martino A."/>
            <person name="Detter J.C."/>
            <person name="Durkin C."/>
            <person name="Falciatore A."/>
            <person name="Fournet J."/>
            <person name="Haruta M."/>
            <person name="Huysman M.J."/>
            <person name="Jenkins B.D."/>
            <person name="Jiroutova K."/>
            <person name="Jorgensen R.E."/>
            <person name="Joubert Y."/>
            <person name="Kaplan A."/>
            <person name="Kroger N."/>
            <person name="Kroth P.G."/>
            <person name="La Roche J."/>
            <person name="Lindquist E."/>
            <person name="Lommer M."/>
            <person name="Martin-Jezequel V."/>
            <person name="Lopez P.J."/>
            <person name="Lucas S."/>
            <person name="Mangogna M."/>
            <person name="McGinnis K."/>
            <person name="Medlin L.K."/>
            <person name="Montsant A."/>
            <person name="Oudot-Le Secq M.P."/>
            <person name="Napoli C."/>
            <person name="Obornik M."/>
            <person name="Parker M.S."/>
            <person name="Petit J.L."/>
            <person name="Porcel B.M."/>
            <person name="Poulsen N."/>
            <person name="Robison M."/>
            <person name="Rychlewski L."/>
            <person name="Rynearson T.A."/>
            <person name="Schmutz J."/>
            <person name="Shapiro H."/>
            <person name="Siaut M."/>
            <person name="Stanley M."/>
            <person name="Sussman M.R."/>
            <person name="Taylor A.R."/>
            <person name="Vardi A."/>
            <person name="von Dassow P."/>
            <person name="Vyverman W."/>
            <person name="Willis A."/>
            <person name="Wyrwicz L.S."/>
            <person name="Rokhsar D.S."/>
            <person name="Weissenbach J."/>
            <person name="Armbrust E.V."/>
            <person name="Green B.R."/>
            <person name="Van de Peer Y."/>
            <person name="Grigoriev I.V."/>
        </authorList>
    </citation>
    <scope>NUCLEOTIDE SEQUENCE [LARGE SCALE GENOMIC DNA]</scope>
    <source>
        <strain evidence="8 9">CCAP 1055/1</strain>
    </source>
</reference>
<dbReference type="HOGENOM" id="CLU_023205_0_0_1"/>
<accession>B7G5W3</accession>
<evidence type="ECO:0000259" key="7">
    <source>
        <dbReference type="Pfam" id="PF00248"/>
    </source>
</evidence>
<dbReference type="PRINTS" id="PR00069">
    <property type="entry name" value="ALDKETRDTASE"/>
</dbReference>
<feature type="active site" description="Proton donor" evidence="4">
    <location>
        <position position="47"/>
    </location>
</feature>